<dbReference type="GO" id="GO:0006355">
    <property type="term" value="P:regulation of DNA-templated transcription"/>
    <property type="evidence" value="ECO:0007669"/>
    <property type="project" value="InterPro"/>
</dbReference>
<dbReference type="Proteomes" id="UP000092124">
    <property type="component" value="Unassembled WGS sequence"/>
</dbReference>
<comment type="caution">
    <text evidence="2">The sequence shown here is derived from an EMBL/GenBank/DDBJ whole genome shotgun (WGS) entry which is preliminary data.</text>
</comment>
<dbReference type="Pfam" id="PF01352">
    <property type="entry name" value="KRAB"/>
    <property type="match status" value="1"/>
</dbReference>
<organism evidence="2 3">
    <name type="scientific">Neotoma lepida</name>
    <name type="common">Desert woodrat</name>
    <dbReference type="NCBI Taxonomy" id="56216"/>
    <lineage>
        <taxon>Eukaryota</taxon>
        <taxon>Metazoa</taxon>
        <taxon>Chordata</taxon>
        <taxon>Craniata</taxon>
        <taxon>Vertebrata</taxon>
        <taxon>Euteleostomi</taxon>
        <taxon>Mammalia</taxon>
        <taxon>Eutheria</taxon>
        <taxon>Euarchontoglires</taxon>
        <taxon>Glires</taxon>
        <taxon>Rodentia</taxon>
        <taxon>Myomorpha</taxon>
        <taxon>Muroidea</taxon>
        <taxon>Cricetidae</taxon>
        <taxon>Neotominae</taxon>
        <taxon>Neotoma</taxon>
    </lineage>
</organism>
<dbReference type="EMBL" id="LZPO01075538">
    <property type="protein sequence ID" value="OBS69042.1"/>
    <property type="molecule type" value="Genomic_DNA"/>
</dbReference>
<accession>A0A1A6GUM1</accession>
<feature type="domain" description="KRAB" evidence="1">
    <location>
        <begin position="3"/>
        <end position="32"/>
    </location>
</feature>
<dbReference type="InterPro" id="IPR036051">
    <property type="entry name" value="KRAB_dom_sf"/>
</dbReference>
<dbReference type="SUPFAM" id="SSF109640">
    <property type="entry name" value="KRAB domain (Kruppel-associated box)"/>
    <property type="match status" value="1"/>
</dbReference>
<sequence>EFVTLKDVAMDFTLEDWEELELELDQRDLFWD</sequence>
<reference evidence="2 3" key="1">
    <citation type="submission" date="2016-06" db="EMBL/GenBank/DDBJ databases">
        <title>The Draft Genome Sequence and Annotation of the Desert Woodrat Neotoma lepida.</title>
        <authorList>
            <person name="Campbell M."/>
            <person name="Oakeson K.F."/>
            <person name="Yandell M."/>
            <person name="Halpert J.R."/>
            <person name="Dearing D."/>
        </authorList>
    </citation>
    <scope>NUCLEOTIDE SEQUENCE [LARGE SCALE GENOMIC DNA]</scope>
    <source>
        <strain evidence="2">417</strain>
        <tissue evidence="2">Liver</tissue>
    </source>
</reference>
<proteinExistence type="predicted"/>
<feature type="non-terminal residue" evidence="2">
    <location>
        <position position="1"/>
    </location>
</feature>
<dbReference type="AlphaFoldDB" id="A0A1A6GUM1"/>
<dbReference type="Gene3D" id="6.10.140.140">
    <property type="match status" value="1"/>
</dbReference>
<evidence type="ECO:0000313" key="2">
    <source>
        <dbReference type="EMBL" id="OBS69042.1"/>
    </source>
</evidence>
<gene>
    <name evidence="2" type="ORF">A6R68_02416</name>
</gene>
<dbReference type="STRING" id="56216.A0A1A6GUM1"/>
<protein>
    <recommendedName>
        <fullName evidence="1">KRAB domain-containing protein</fullName>
    </recommendedName>
</protein>
<dbReference type="InterPro" id="IPR001909">
    <property type="entry name" value="KRAB"/>
</dbReference>
<keyword evidence="3" id="KW-1185">Reference proteome</keyword>
<evidence type="ECO:0000259" key="1">
    <source>
        <dbReference type="Pfam" id="PF01352"/>
    </source>
</evidence>
<evidence type="ECO:0000313" key="3">
    <source>
        <dbReference type="Proteomes" id="UP000092124"/>
    </source>
</evidence>
<name>A0A1A6GUM1_NEOLE</name>